<dbReference type="Proteomes" id="UP000683925">
    <property type="component" value="Unassembled WGS sequence"/>
</dbReference>
<protein>
    <submittedName>
        <fullName evidence="1">Uncharacterized protein</fullName>
    </submittedName>
</protein>
<sequence length="85" mass="9825">MQHFSFASIIKTYSATCSSYIWIQIEFIIESQLMIVNIICQVLVNVDPYSIQSQTHNPQEKILIDVTQKLTIKSQVDFSNTAELW</sequence>
<name>A0A8S1YLI5_PAROT</name>
<accession>A0A8S1YLI5</accession>
<reference evidence="1" key="1">
    <citation type="submission" date="2021-01" db="EMBL/GenBank/DDBJ databases">
        <authorList>
            <consortium name="Genoscope - CEA"/>
            <person name="William W."/>
        </authorList>
    </citation>
    <scope>NUCLEOTIDE SEQUENCE</scope>
</reference>
<gene>
    <name evidence="1" type="ORF">POCTA_138.1.T2750007</name>
</gene>
<keyword evidence="2" id="KW-1185">Reference proteome</keyword>
<organism evidence="1 2">
    <name type="scientific">Paramecium octaurelia</name>
    <dbReference type="NCBI Taxonomy" id="43137"/>
    <lineage>
        <taxon>Eukaryota</taxon>
        <taxon>Sar</taxon>
        <taxon>Alveolata</taxon>
        <taxon>Ciliophora</taxon>
        <taxon>Intramacronucleata</taxon>
        <taxon>Oligohymenophorea</taxon>
        <taxon>Peniculida</taxon>
        <taxon>Parameciidae</taxon>
        <taxon>Paramecium</taxon>
    </lineage>
</organism>
<dbReference type="EMBL" id="CAJJDP010000279">
    <property type="protein sequence ID" value="CAD8215506.1"/>
    <property type="molecule type" value="Genomic_DNA"/>
</dbReference>
<dbReference type="AlphaFoldDB" id="A0A8S1YLI5"/>
<comment type="caution">
    <text evidence="1">The sequence shown here is derived from an EMBL/GenBank/DDBJ whole genome shotgun (WGS) entry which is preliminary data.</text>
</comment>
<proteinExistence type="predicted"/>
<evidence type="ECO:0000313" key="1">
    <source>
        <dbReference type="EMBL" id="CAD8215506.1"/>
    </source>
</evidence>
<evidence type="ECO:0000313" key="2">
    <source>
        <dbReference type="Proteomes" id="UP000683925"/>
    </source>
</evidence>